<dbReference type="RefSeq" id="WP_261295117.1">
    <property type="nucleotide sequence ID" value="NZ_JANQBK010000013.1"/>
</dbReference>
<name>A0ABV7SQF0_9SPHN</name>
<protein>
    <recommendedName>
        <fullName evidence="4">MarR family transcriptional regulator</fullName>
    </recommendedName>
</protein>
<sequence length="308" mass="33082">MIDDALSYDVKPGALLIAPPDATAAAEAIALAGARIQQHNSWADAAAAVARPLQFDLLVLEATGVAADVLDETLPLLDREAQRHGARIVVALDVAQIDTVSTHLFGRHVQLLCQPSTRERVAALTLAGAMRLDAAVGEIGGDAEAARLRRLNEEVARIAETLARLTREDGLPERPGPSVGDRRNGYGAPPVGDVVGPHDLRQAIRARRLRGQFFDPTLLEDPAWDMLLDLYAAELERAQVSVSSLCIAASVAPTTALRWIAKMTDAGLLERHPDPFDRRRAFMALSGNARDGMRGYFAATRRAGLTIA</sequence>
<feature type="region of interest" description="Disordered" evidence="1">
    <location>
        <begin position="167"/>
        <end position="192"/>
    </location>
</feature>
<evidence type="ECO:0000313" key="2">
    <source>
        <dbReference type="EMBL" id="MFC3579095.1"/>
    </source>
</evidence>
<accession>A0ABV7SQF0</accession>
<reference evidence="3" key="1">
    <citation type="journal article" date="2019" name="Int. J. Syst. Evol. Microbiol.">
        <title>The Global Catalogue of Microorganisms (GCM) 10K type strain sequencing project: providing services to taxonomists for standard genome sequencing and annotation.</title>
        <authorList>
            <consortium name="The Broad Institute Genomics Platform"/>
            <consortium name="The Broad Institute Genome Sequencing Center for Infectious Disease"/>
            <person name="Wu L."/>
            <person name="Ma J."/>
        </authorList>
    </citation>
    <scope>NUCLEOTIDE SEQUENCE [LARGE SCALE GENOMIC DNA]</scope>
    <source>
        <strain evidence="3">KCTC 42739</strain>
    </source>
</reference>
<dbReference type="Proteomes" id="UP001595713">
    <property type="component" value="Unassembled WGS sequence"/>
</dbReference>
<dbReference type="Gene3D" id="1.10.10.10">
    <property type="entry name" value="Winged helix-like DNA-binding domain superfamily/Winged helix DNA-binding domain"/>
    <property type="match status" value="1"/>
</dbReference>
<dbReference type="EMBL" id="JBHRXP010000001">
    <property type="protein sequence ID" value="MFC3579095.1"/>
    <property type="molecule type" value="Genomic_DNA"/>
</dbReference>
<evidence type="ECO:0008006" key="4">
    <source>
        <dbReference type="Google" id="ProtNLM"/>
    </source>
</evidence>
<dbReference type="InterPro" id="IPR036390">
    <property type="entry name" value="WH_DNA-bd_sf"/>
</dbReference>
<organism evidence="2 3">
    <name type="scientific">Sphingomonas hylomeconis</name>
    <dbReference type="NCBI Taxonomy" id="1395958"/>
    <lineage>
        <taxon>Bacteria</taxon>
        <taxon>Pseudomonadati</taxon>
        <taxon>Pseudomonadota</taxon>
        <taxon>Alphaproteobacteria</taxon>
        <taxon>Sphingomonadales</taxon>
        <taxon>Sphingomonadaceae</taxon>
        <taxon>Sphingomonas</taxon>
    </lineage>
</organism>
<proteinExistence type="predicted"/>
<evidence type="ECO:0000313" key="3">
    <source>
        <dbReference type="Proteomes" id="UP001595713"/>
    </source>
</evidence>
<dbReference type="InterPro" id="IPR036388">
    <property type="entry name" value="WH-like_DNA-bd_sf"/>
</dbReference>
<dbReference type="SUPFAM" id="SSF46785">
    <property type="entry name" value="Winged helix' DNA-binding domain"/>
    <property type="match status" value="1"/>
</dbReference>
<gene>
    <name evidence="2" type="ORF">ACFONA_02865</name>
</gene>
<keyword evidence="3" id="KW-1185">Reference proteome</keyword>
<evidence type="ECO:0000256" key="1">
    <source>
        <dbReference type="SAM" id="MobiDB-lite"/>
    </source>
</evidence>
<comment type="caution">
    <text evidence="2">The sequence shown here is derived from an EMBL/GenBank/DDBJ whole genome shotgun (WGS) entry which is preliminary data.</text>
</comment>